<accession>A0A640KP82</accession>
<organism evidence="1 2">
    <name type="scientific">Leishmania tarentolae</name>
    <name type="common">Sauroleishmania tarentolae</name>
    <dbReference type="NCBI Taxonomy" id="5689"/>
    <lineage>
        <taxon>Eukaryota</taxon>
        <taxon>Discoba</taxon>
        <taxon>Euglenozoa</taxon>
        <taxon>Kinetoplastea</taxon>
        <taxon>Metakinetoplastina</taxon>
        <taxon>Trypanosomatida</taxon>
        <taxon>Trypanosomatidae</taxon>
        <taxon>Leishmaniinae</taxon>
        <taxon>Leishmania</taxon>
        <taxon>lizard Leishmania</taxon>
    </lineage>
</organism>
<name>A0A640KP82_LEITA</name>
<gene>
    <name evidence="1" type="ORF">LtaPh_3218900</name>
</gene>
<keyword evidence="2" id="KW-1185">Reference proteome</keyword>
<dbReference type="OrthoDB" id="261478at2759"/>
<dbReference type="Proteomes" id="UP000419144">
    <property type="component" value="Unassembled WGS sequence"/>
</dbReference>
<dbReference type="EMBL" id="BLBS01000048">
    <property type="protein sequence ID" value="GET91516.1"/>
    <property type="molecule type" value="Genomic_DNA"/>
</dbReference>
<proteinExistence type="predicted"/>
<evidence type="ECO:0000313" key="2">
    <source>
        <dbReference type="Proteomes" id="UP000419144"/>
    </source>
</evidence>
<comment type="caution">
    <text evidence="1">The sequence shown here is derived from an EMBL/GenBank/DDBJ whole genome shotgun (WGS) entry which is preliminary data.</text>
</comment>
<dbReference type="AlphaFoldDB" id="A0A640KP82"/>
<dbReference type="VEuPathDB" id="TriTrypDB:LtaPh_3218900"/>
<sequence>MGFTEFNSGATMRNLVEEAEFEYEQLDQGRLGPAVRRLPPSDFDFLTSKEIPGIPIHVIEARREEQRRKGTVNHNGSHCDFIKAIGLQEADTEDPVNGFSVLHIKESTRVYVGEEEEEVYRTFRNNIMRCTEDADWLKHMTFLGHQTADECEGQRYAARNAHASSNGEVMVPVTSYKQAFLAKKLNKAAV</sequence>
<evidence type="ECO:0000313" key="1">
    <source>
        <dbReference type="EMBL" id="GET91516.1"/>
    </source>
</evidence>
<protein>
    <submittedName>
        <fullName evidence="1">Uncharacterized protein</fullName>
    </submittedName>
</protein>
<reference evidence="1" key="1">
    <citation type="submission" date="2019-11" db="EMBL/GenBank/DDBJ databases">
        <title>Leishmania tarentolae CDS.</title>
        <authorList>
            <person name="Goto Y."/>
            <person name="Yamagishi J."/>
        </authorList>
    </citation>
    <scope>NUCLEOTIDE SEQUENCE [LARGE SCALE GENOMIC DNA]</scope>
    <source>
        <strain evidence="1">Parrot Tar II</strain>
    </source>
</reference>